<evidence type="ECO:0000256" key="5">
    <source>
        <dbReference type="ARBA" id="ARBA00022692"/>
    </source>
</evidence>
<accession>A0A3B7ME02</accession>
<comment type="similarity">
    <text evidence="2">Belongs to the outer membrane factor (OMF) (TC 1.B.17) family.</text>
</comment>
<dbReference type="PANTHER" id="PTHR30026:SF20">
    <property type="entry name" value="OUTER MEMBRANE PROTEIN TOLC"/>
    <property type="match status" value="1"/>
</dbReference>
<dbReference type="EMBL" id="CP032157">
    <property type="protein sequence ID" value="AXY72568.1"/>
    <property type="molecule type" value="Genomic_DNA"/>
</dbReference>
<reference evidence="10 11" key="1">
    <citation type="submission" date="2018-09" db="EMBL/GenBank/DDBJ databases">
        <title>Genome sequencing of strain 6GH32-13.</title>
        <authorList>
            <person name="Weon H.-Y."/>
            <person name="Heo J."/>
            <person name="Kwon S.-W."/>
        </authorList>
    </citation>
    <scope>NUCLEOTIDE SEQUENCE [LARGE SCALE GENOMIC DNA]</scope>
    <source>
        <strain evidence="10 11">5GH32-13</strain>
    </source>
</reference>
<comment type="subcellular location">
    <subcellularLocation>
        <location evidence="1">Cell outer membrane</location>
    </subcellularLocation>
</comment>
<evidence type="ECO:0000313" key="10">
    <source>
        <dbReference type="EMBL" id="AXY72568.1"/>
    </source>
</evidence>
<dbReference type="Pfam" id="PF02321">
    <property type="entry name" value="OEP"/>
    <property type="match status" value="2"/>
</dbReference>
<keyword evidence="9" id="KW-0732">Signal</keyword>
<evidence type="ECO:0000256" key="4">
    <source>
        <dbReference type="ARBA" id="ARBA00022452"/>
    </source>
</evidence>
<keyword evidence="5" id="KW-0812">Transmembrane</keyword>
<keyword evidence="11" id="KW-1185">Reference proteome</keyword>
<keyword evidence="4" id="KW-1134">Transmembrane beta strand</keyword>
<gene>
    <name evidence="10" type="ORF">D3H65_00625</name>
</gene>
<evidence type="ECO:0000256" key="1">
    <source>
        <dbReference type="ARBA" id="ARBA00004442"/>
    </source>
</evidence>
<keyword evidence="6" id="KW-0472">Membrane</keyword>
<evidence type="ECO:0000256" key="2">
    <source>
        <dbReference type="ARBA" id="ARBA00007613"/>
    </source>
</evidence>
<evidence type="ECO:0000256" key="9">
    <source>
        <dbReference type="SAM" id="SignalP"/>
    </source>
</evidence>
<dbReference type="GO" id="GO:0009279">
    <property type="term" value="C:cell outer membrane"/>
    <property type="evidence" value="ECO:0007669"/>
    <property type="project" value="UniProtKB-SubCell"/>
</dbReference>
<organism evidence="10 11">
    <name type="scientific">Paraflavitalea soli</name>
    <dbReference type="NCBI Taxonomy" id="2315862"/>
    <lineage>
        <taxon>Bacteria</taxon>
        <taxon>Pseudomonadati</taxon>
        <taxon>Bacteroidota</taxon>
        <taxon>Chitinophagia</taxon>
        <taxon>Chitinophagales</taxon>
        <taxon>Chitinophagaceae</taxon>
        <taxon>Paraflavitalea</taxon>
    </lineage>
</organism>
<dbReference type="GO" id="GO:0015562">
    <property type="term" value="F:efflux transmembrane transporter activity"/>
    <property type="evidence" value="ECO:0007669"/>
    <property type="project" value="InterPro"/>
</dbReference>
<evidence type="ECO:0000256" key="6">
    <source>
        <dbReference type="ARBA" id="ARBA00023136"/>
    </source>
</evidence>
<dbReference type="PANTHER" id="PTHR30026">
    <property type="entry name" value="OUTER MEMBRANE PROTEIN TOLC"/>
    <property type="match status" value="1"/>
</dbReference>
<feature type="signal peptide" evidence="9">
    <location>
        <begin position="1"/>
        <end position="19"/>
    </location>
</feature>
<evidence type="ECO:0000256" key="3">
    <source>
        <dbReference type="ARBA" id="ARBA00022448"/>
    </source>
</evidence>
<keyword evidence="7" id="KW-0998">Cell outer membrane</keyword>
<proteinExistence type="inferred from homology"/>
<feature type="coiled-coil region" evidence="8">
    <location>
        <begin position="341"/>
        <end position="375"/>
    </location>
</feature>
<dbReference type="KEGG" id="pseg:D3H65_00625"/>
<dbReference type="SUPFAM" id="SSF56954">
    <property type="entry name" value="Outer membrane efflux proteins (OEP)"/>
    <property type="match status" value="1"/>
</dbReference>
<dbReference type="RefSeq" id="WP_119048406.1">
    <property type="nucleotide sequence ID" value="NZ_CP032157.1"/>
</dbReference>
<keyword evidence="8" id="KW-0175">Coiled coil</keyword>
<name>A0A3B7ME02_9BACT</name>
<dbReference type="OrthoDB" id="9811587at2"/>
<dbReference type="GO" id="GO:0015288">
    <property type="term" value="F:porin activity"/>
    <property type="evidence" value="ECO:0007669"/>
    <property type="project" value="TreeGrafter"/>
</dbReference>
<feature type="chain" id="PRO_5017596578" evidence="9">
    <location>
        <begin position="20"/>
        <end position="442"/>
    </location>
</feature>
<evidence type="ECO:0000256" key="7">
    <source>
        <dbReference type="ARBA" id="ARBA00023237"/>
    </source>
</evidence>
<dbReference type="InterPro" id="IPR051906">
    <property type="entry name" value="TolC-like"/>
</dbReference>
<evidence type="ECO:0000256" key="8">
    <source>
        <dbReference type="SAM" id="Coils"/>
    </source>
</evidence>
<sequence length="442" mass="50310">MRKTIYLFLLFNCWLHARAQDSWTLKQCIQYGLTNNRNKVIYANQKLAAEARAKQALADYLPRVSLTATLDNNLKLQQSVIPAGIFGPDEIRVSLTQKYSSNALAQLDQVIFDQSLLTGLKANKYYKQQADLNIEQGEEAIIYNISTAYFQVFVYNQQLEWLKYNKGNYEKQIEIYRLQVTKGITLQKDLDKVSVNYNNTLSQLRVAESNIQLAGNELKFEMGFPISDPLVIKATPEPALPTHRLDSMQLFSPSARVDYRIAGLNVKLLEIEQARIKADGLPKLSGYFRYGAVGFGNQLKGAYDEFLPYSAIGLKLTIPLVDFYKRNARYKEARINRINAAENLELTAGKYQVDYENARTKLLRAQANMENDQRNVTLAGSVLKITGLQLSKGTTDLTDWLNTQNALREAQNSYLNSIYSYYQARIDLEKATGTLRSFYNSL</sequence>
<evidence type="ECO:0000313" key="11">
    <source>
        <dbReference type="Proteomes" id="UP000263900"/>
    </source>
</evidence>
<dbReference type="Proteomes" id="UP000263900">
    <property type="component" value="Chromosome"/>
</dbReference>
<dbReference type="Gene3D" id="1.20.1600.10">
    <property type="entry name" value="Outer membrane efflux proteins (OEP)"/>
    <property type="match status" value="1"/>
</dbReference>
<dbReference type="GO" id="GO:1990281">
    <property type="term" value="C:efflux pump complex"/>
    <property type="evidence" value="ECO:0007669"/>
    <property type="project" value="TreeGrafter"/>
</dbReference>
<dbReference type="InterPro" id="IPR003423">
    <property type="entry name" value="OMP_efflux"/>
</dbReference>
<dbReference type="AlphaFoldDB" id="A0A3B7ME02"/>
<keyword evidence="3" id="KW-0813">Transport</keyword>
<protein>
    <submittedName>
        <fullName evidence="10">TolC family protein</fullName>
    </submittedName>
</protein>